<comment type="similarity">
    <text evidence="1 4">Belongs to the GST superfamily. Kappa family.</text>
</comment>
<name>T1KV37_TETUR</name>
<dbReference type="GO" id="GO:0005777">
    <property type="term" value="C:peroxisome"/>
    <property type="evidence" value="ECO:0007669"/>
    <property type="project" value="TreeGrafter"/>
</dbReference>
<evidence type="ECO:0000256" key="3">
    <source>
        <dbReference type="ARBA" id="ARBA00047960"/>
    </source>
</evidence>
<dbReference type="Proteomes" id="UP000015104">
    <property type="component" value="Unassembled WGS sequence"/>
</dbReference>
<dbReference type="Pfam" id="PF01323">
    <property type="entry name" value="DSBA"/>
    <property type="match status" value="1"/>
</dbReference>
<reference evidence="8" key="1">
    <citation type="submission" date="2011-08" db="EMBL/GenBank/DDBJ databases">
        <authorList>
            <person name="Rombauts S."/>
        </authorList>
    </citation>
    <scope>NUCLEOTIDE SEQUENCE</scope>
    <source>
        <strain evidence="8">London</strain>
    </source>
</reference>
<dbReference type="AlphaFoldDB" id="T1KV37"/>
<protein>
    <recommendedName>
        <fullName evidence="4">Glutathione S-transferase kappa</fullName>
        <ecNumber evidence="4">2.5.1.18</ecNumber>
    </recommendedName>
</protein>
<evidence type="ECO:0000313" key="8">
    <source>
        <dbReference type="Proteomes" id="UP000015104"/>
    </source>
</evidence>
<feature type="domain" description="DSBA-like thioredoxin" evidence="6">
    <location>
        <begin position="8"/>
        <end position="214"/>
    </location>
</feature>
<dbReference type="InterPro" id="IPR036249">
    <property type="entry name" value="Thioredoxin-like_sf"/>
</dbReference>
<dbReference type="OrthoDB" id="4664297at2759"/>
<dbReference type="HOGENOM" id="CLU_069253_1_1_1"/>
<dbReference type="FunFam" id="3.40.30.10:FF:000096">
    <property type="entry name" value="Glutathione S-transferase kappa"/>
    <property type="match status" value="1"/>
</dbReference>
<feature type="active site" description="Nucleophile" evidence="5">
    <location>
        <position position="16"/>
    </location>
</feature>
<evidence type="ECO:0000256" key="2">
    <source>
        <dbReference type="ARBA" id="ARBA00022679"/>
    </source>
</evidence>
<dbReference type="STRING" id="32264.T1KV37"/>
<reference evidence="7" key="2">
    <citation type="submission" date="2015-06" db="UniProtKB">
        <authorList>
            <consortium name="EnsemblMetazoa"/>
        </authorList>
    </citation>
    <scope>IDENTIFICATION</scope>
</reference>
<dbReference type="GO" id="GO:0004364">
    <property type="term" value="F:glutathione transferase activity"/>
    <property type="evidence" value="ECO:0007669"/>
    <property type="project" value="UniProtKB-UniRule"/>
</dbReference>
<dbReference type="eggNOG" id="ENOG502R0HS">
    <property type="taxonomic scope" value="Eukaryota"/>
</dbReference>
<dbReference type="OMA" id="ECTNSKG"/>
<dbReference type="Gene3D" id="3.40.30.10">
    <property type="entry name" value="Glutaredoxin"/>
    <property type="match status" value="1"/>
</dbReference>
<dbReference type="PANTHER" id="PTHR42943:SF2">
    <property type="entry name" value="GLUTATHIONE S-TRANSFERASE KAPPA 1"/>
    <property type="match status" value="1"/>
</dbReference>
<dbReference type="PIRSF" id="PIRSF006386">
    <property type="entry name" value="HCCAis_GSTk"/>
    <property type="match status" value="1"/>
</dbReference>
<dbReference type="EnsemblMetazoa" id="tetur22g02300.1">
    <property type="protein sequence ID" value="tetur22g02300.1"/>
    <property type="gene ID" value="tetur22g02300"/>
</dbReference>
<evidence type="ECO:0000313" key="7">
    <source>
        <dbReference type="EnsemblMetazoa" id="tetur22g02300.1"/>
    </source>
</evidence>
<dbReference type="PANTHER" id="PTHR42943">
    <property type="entry name" value="GLUTATHIONE S-TRANSFERASE KAPPA"/>
    <property type="match status" value="1"/>
</dbReference>
<dbReference type="InterPro" id="IPR051924">
    <property type="entry name" value="GST_Kappa/NadH"/>
</dbReference>
<dbReference type="EC" id="2.5.1.18" evidence="4"/>
<proteinExistence type="inferred from homology"/>
<keyword evidence="8" id="KW-1185">Reference proteome</keyword>
<evidence type="ECO:0000256" key="4">
    <source>
        <dbReference type="PIRNR" id="PIRNR006386"/>
    </source>
</evidence>
<evidence type="ECO:0000256" key="1">
    <source>
        <dbReference type="ARBA" id="ARBA00006494"/>
    </source>
</evidence>
<comment type="catalytic activity">
    <reaction evidence="3 4">
        <text>RX + glutathione = an S-substituted glutathione + a halide anion + H(+)</text>
        <dbReference type="Rhea" id="RHEA:16437"/>
        <dbReference type="ChEBI" id="CHEBI:15378"/>
        <dbReference type="ChEBI" id="CHEBI:16042"/>
        <dbReference type="ChEBI" id="CHEBI:17792"/>
        <dbReference type="ChEBI" id="CHEBI:57925"/>
        <dbReference type="ChEBI" id="CHEBI:90779"/>
        <dbReference type="EC" id="2.5.1.18"/>
    </reaction>
</comment>
<dbReference type="GO" id="GO:0005739">
    <property type="term" value="C:mitochondrion"/>
    <property type="evidence" value="ECO:0007669"/>
    <property type="project" value="TreeGrafter"/>
</dbReference>
<dbReference type="GO" id="GO:0004602">
    <property type="term" value="F:glutathione peroxidase activity"/>
    <property type="evidence" value="ECO:0007669"/>
    <property type="project" value="TreeGrafter"/>
</dbReference>
<dbReference type="EMBL" id="CAEY01000589">
    <property type="status" value="NOT_ANNOTATED_CDS"/>
    <property type="molecule type" value="Genomic_DNA"/>
</dbReference>
<keyword evidence="2 4" id="KW-0808">Transferase</keyword>
<evidence type="ECO:0000256" key="5">
    <source>
        <dbReference type="PIRSR" id="PIRSR006386-1"/>
    </source>
</evidence>
<gene>
    <name evidence="7" type="primary">107367558</name>
</gene>
<organism evidence="7 8">
    <name type="scientific">Tetranychus urticae</name>
    <name type="common">Two-spotted spider mite</name>
    <dbReference type="NCBI Taxonomy" id="32264"/>
    <lineage>
        <taxon>Eukaryota</taxon>
        <taxon>Metazoa</taxon>
        <taxon>Ecdysozoa</taxon>
        <taxon>Arthropoda</taxon>
        <taxon>Chelicerata</taxon>
        <taxon>Arachnida</taxon>
        <taxon>Acari</taxon>
        <taxon>Acariformes</taxon>
        <taxon>Trombidiformes</taxon>
        <taxon>Prostigmata</taxon>
        <taxon>Eleutherengona</taxon>
        <taxon>Raphignathae</taxon>
        <taxon>Tetranychoidea</taxon>
        <taxon>Tetranychidae</taxon>
        <taxon>Tetranychus</taxon>
    </lineage>
</organism>
<dbReference type="KEGG" id="tut:107367558"/>
<dbReference type="SUPFAM" id="SSF52833">
    <property type="entry name" value="Thioredoxin-like"/>
    <property type="match status" value="1"/>
</dbReference>
<accession>T1KV37</accession>
<dbReference type="InterPro" id="IPR001853">
    <property type="entry name" value="DSBA-like_thioredoxin_dom"/>
</dbReference>
<sequence>MALAKFPVTFFFDVLSPYSYIGFEILTRYNKVWTKMDLKLKPCSIFHVFKESGNKAPMTIPAKGAHLTHDLNRVSKMAEIPFGVPSNFLSLAFEQGSSKTLKFIAAGDFVTQSKATENLTRQIFKRVFANNPGLEISSPQAWLEAGNAAGIDDSTLSEIIIQAEKPQFKAKVVENTKEAVGFGAFGLPITVIHAPEGPIMLFGSDRIELLAHLIGETYLGPNPIKKSNL</sequence>
<evidence type="ECO:0000259" key="6">
    <source>
        <dbReference type="Pfam" id="PF01323"/>
    </source>
</evidence>
<dbReference type="InterPro" id="IPR014440">
    <property type="entry name" value="HCCAis_GSTk"/>
</dbReference>
<dbReference type="GO" id="GO:0006749">
    <property type="term" value="P:glutathione metabolic process"/>
    <property type="evidence" value="ECO:0007669"/>
    <property type="project" value="TreeGrafter"/>
</dbReference>